<accession>A0A1G1V3S4</accession>
<evidence type="ECO:0000256" key="3">
    <source>
        <dbReference type="ARBA" id="ARBA00022989"/>
    </source>
</evidence>
<dbReference type="STRING" id="1797513.A2782_00645"/>
<dbReference type="InterPro" id="IPR003770">
    <property type="entry name" value="MLTG-like"/>
</dbReference>
<dbReference type="AlphaFoldDB" id="A0A1G1V3S4"/>
<keyword evidence="5 7" id="KW-0456">Lyase</keyword>
<evidence type="ECO:0000256" key="4">
    <source>
        <dbReference type="ARBA" id="ARBA00023136"/>
    </source>
</evidence>
<comment type="function">
    <text evidence="7">Functions as a peptidoglycan terminase that cleaves nascent peptidoglycan strands endolytically to terminate their elongation.</text>
</comment>
<comment type="catalytic activity">
    <reaction evidence="7">
        <text>a peptidoglycan chain = a peptidoglycan chain with N-acetyl-1,6-anhydromuramyl-[peptide] at the reducing end + a peptidoglycan chain with N-acetylglucosamine at the non-reducing end.</text>
        <dbReference type="EC" id="4.2.2.29"/>
    </reaction>
</comment>
<dbReference type="GO" id="GO:0009252">
    <property type="term" value="P:peptidoglycan biosynthetic process"/>
    <property type="evidence" value="ECO:0007669"/>
    <property type="project" value="UniProtKB-UniRule"/>
</dbReference>
<reference evidence="8 9" key="1">
    <citation type="journal article" date="2016" name="Nat. Commun.">
        <title>Thousands of microbial genomes shed light on interconnected biogeochemical processes in an aquifer system.</title>
        <authorList>
            <person name="Anantharaman K."/>
            <person name="Brown C.T."/>
            <person name="Hug L.A."/>
            <person name="Sharon I."/>
            <person name="Castelle C.J."/>
            <person name="Probst A.J."/>
            <person name="Thomas B.C."/>
            <person name="Singh A."/>
            <person name="Wilkins M.J."/>
            <person name="Karaoz U."/>
            <person name="Brodie E.L."/>
            <person name="Williams K.H."/>
            <person name="Hubbard S.S."/>
            <person name="Banfield J.F."/>
        </authorList>
    </citation>
    <scope>NUCLEOTIDE SEQUENCE [LARGE SCALE GENOMIC DNA]</scope>
</reference>
<gene>
    <name evidence="7" type="primary">mltG</name>
    <name evidence="8" type="ORF">A2782_00645</name>
</gene>
<feature type="site" description="Important for catalytic activity" evidence="7">
    <location>
        <position position="208"/>
    </location>
</feature>
<sequence>MSKAAVVTISLLVIAALAFLWWSNVSGPANSQDKSTHDFLVIRGQSLGQVAYNLEKQGLIKNRTAFKLFTQISGQAGKIQPGEYALSPSYSLNNMMMALISGPKEFWVTFPEGLRREEMAIKVIKTLGMDSDRAESFYSEFLSQTATKEGYLFPETYLFGKDVSVNIVVGKLVSTFDTKITDQMRNDARKSSLTFPEFVTLASIVERETRTDEERATVAGILLKRLDTKMPLQVDATLQYIAANKKCEVIYSRAQNCTWWIVPGPEDRAIKSAYNTYLNRGLPPQPIANPSLSSLRAVIYQQNSPYWFYLHDQNGNIHYAKTGAEHEENINKFLR</sequence>
<dbReference type="Gene3D" id="3.30.1490.480">
    <property type="entry name" value="Endolytic murein transglycosylase"/>
    <property type="match status" value="1"/>
</dbReference>
<dbReference type="GO" id="GO:0071555">
    <property type="term" value="P:cell wall organization"/>
    <property type="evidence" value="ECO:0007669"/>
    <property type="project" value="UniProtKB-KW"/>
</dbReference>
<name>A0A1G1V3S4_9BACT</name>
<evidence type="ECO:0000256" key="1">
    <source>
        <dbReference type="ARBA" id="ARBA00022475"/>
    </source>
</evidence>
<dbReference type="PANTHER" id="PTHR30518:SF2">
    <property type="entry name" value="ENDOLYTIC MUREIN TRANSGLYCOSYLASE"/>
    <property type="match status" value="1"/>
</dbReference>
<dbReference type="PANTHER" id="PTHR30518">
    <property type="entry name" value="ENDOLYTIC MUREIN TRANSGLYCOSYLASE"/>
    <property type="match status" value="1"/>
</dbReference>
<proteinExistence type="inferred from homology"/>
<dbReference type="NCBIfam" id="TIGR00247">
    <property type="entry name" value="endolytic transglycosylase MltG"/>
    <property type="match status" value="1"/>
</dbReference>
<dbReference type="Proteomes" id="UP000177967">
    <property type="component" value="Unassembled WGS sequence"/>
</dbReference>
<evidence type="ECO:0000256" key="7">
    <source>
        <dbReference type="HAMAP-Rule" id="MF_02065"/>
    </source>
</evidence>
<dbReference type="HAMAP" id="MF_02065">
    <property type="entry name" value="MltG"/>
    <property type="match status" value="1"/>
</dbReference>
<keyword evidence="3 7" id="KW-1133">Transmembrane helix</keyword>
<evidence type="ECO:0000313" key="9">
    <source>
        <dbReference type="Proteomes" id="UP000177967"/>
    </source>
</evidence>
<organism evidence="8 9">
    <name type="scientific">Candidatus Blackburnbacteria bacterium RIFCSPHIGHO2_01_FULL_43_15b</name>
    <dbReference type="NCBI Taxonomy" id="1797513"/>
    <lineage>
        <taxon>Bacteria</taxon>
        <taxon>Candidatus Blackburniibacteriota</taxon>
    </lineage>
</organism>
<comment type="caution">
    <text evidence="8">The sequence shown here is derived from an EMBL/GenBank/DDBJ whole genome shotgun (WGS) entry which is preliminary data.</text>
</comment>
<comment type="similarity">
    <text evidence="7">Belongs to the transglycosylase MltG family.</text>
</comment>
<evidence type="ECO:0000256" key="5">
    <source>
        <dbReference type="ARBA" id="ARBA00023239"/>
    </source>
</evidence>
<keyword evidence="6 7" id="KW-0961">Cell wall biogenesis/degradation</keyword>
<dbReference type="EMBL" id="MHBW01000002">
    <property type="protein sequence ID" value="OGY10023.1"/>
    <property type="molecule type" value="Genomic_DNA"/>
</dbReference>
<protein>
    <recommendedName>
        <fullName evidence="7">Endolytic murein transglycosylase</fullName>
        <ecNumber evidence="7">4.2.2.29</ecNumber>
    </recommendedName>
    <alternativeName>
        <fullName evidence="7">Peptidoglycan lytic transglycosylase</fullName>
    </alternativeName>
    <alternativeName>
        <fullName evidence="7">Peptidoglycan polymerization terminase</fullName>
    </alternativeName>
</protein>
<keyword evidence="1 7" id="KW-1003">Cell membrane</keyword>
<keyword evidence="2 7" id="KW-0812">Transmembrane</keyword>
<dbReference type="GO" id="GO:0008932">
    <property type="term" value="F:lytic endotransglycosylase activity"/>
    <property type="evidence" value="ECO:0007669"/>
    <property type="project" value="UniProtKB-UniRule"/>
</dbReference>
<evidence type="ECO:0000256" key="2">
    <source>
        <dbReference type="ARBA" id="ARBA00022692"/>
    </source>
</evidence>
<dbReference type="EC" id="4.2.2.29" evidence="7"/>
<dbReference type="Pfam" id="PF02618">
    <property type="entry name" value="YceG"/>
    <property type="match status" value="1"/>
</dbReference>
<keyword evidence="4 7" id="KW-0472">Membrane</keyword>
<dbReference type="GO" id="GO:0005886">
    <property type="term" value="C:plasma membrane"/>
    <property type="evidence" value="ECO:0007669"/>
    <property type="project" value="UniProtKB-UniRule"/>
</dbReference>
<evidence type="ECO:0000313" key="8">
    <source>
        <dbReference type="EMBL" id="OGY10023.1"/>
    </source>
</evidence>
<evidence type="ECO:0000256" key="6">
    <source>
        <dbReference type="ARBA" id="ARBA00023316"/>
    </source>
</evidence>